<dbReference type="PROSITE" id="PS50404">
    <property type="entry name" value="GST_NTER"/>
    <property type="match status" value="1"/>
</dbReference>
<dbReference type="AlphaFoldDB" id="A0A4R7BUJ5"/>
<feature type="domain" description="GST N-terminal" evidence="2">
    <location>
        <begin position="1"/>
        <end position="81"/>
    </location>
</feature>
<name>A0A4R7BUJ5_9HYPH</name>
<dbReference type="PROSITE" id="PS50405">
    <property type="entry name" value="GST_CTER"/>
    <property type="match status" value="1"/>
</dbReference>
<comment type="similarity">
    <text evidence="1">Belongs to the GST superfamily.</text>
</comment>
<dbReference type="Pfam" id="PF00043">
    <property type="entry name" value="GST_C"/>
    <property type="match status" value="1"/>
</dbReference>
<dbReference type="OrthoDB" id="7583243at2"/>
<dbReference type="GO" id="GO:0016740">
    <property type="term" value="F:transferase activity"/>
    <property type="evidence" value="ECO:0007669"/>
    <property type="project" value="UniProtKB-KW"/>
</dbReference>
<evidence type="ECO:0000313" key="5">
    <source>
        <dbReference type="Proteomes" id="UP000295122"/>
    </source>
</evidence>
<feature type="domain" description="GST C-terminal" evidence="3">
    <location>
        <begin position="86"/>
        <end position="216"/>
    </location>
</feature>
<proteinExistence type="inferred from homology"/>
<dbReference type="Proteomes" id="UP000295122">
    <property type="component" value="Unassembled WGS sequence"/>
</dbReference>
<dbReference type="EMBL" id="SNZR01000014">
    <property type="protein sequence ID" value="TDR89063.1"/>
    <property type="molecule type" value="Genomic_DNA"/>
</dbReference>
<dbReference type="PANTHER" id="PTHR44051:SF8">
    <property type="entry name" value="GLUTATHIONE S-TRANSFERASE GSTA"/>
    <property type="match status" value="1"/>
</dbReference>
<gene>
    <name evidence="4" type="ORF">EV668_3548</name>
</gene>
<dbReference type="SUPFAM" id="SSF47616">
    <property type="entry name" value="GST C-terminal domain-like"/>
    <property type="match status" value="1"/>
</dbReference>
<dbReference type="InterPro" id="IPR040079">
    <property type="entry name" value="Glutathione_S-Trfase"/>
</dbReference>
<dbReference type="InterPro" id="IPR004045">
    <property type="entry name" value="Glutathione_S-Trfase_N"/>
</dbReference>
<dbReference type="InterPro" id="IPR004046">
    <property type="entry name" value="GST_C"/>
</dbReference>
<dbReference type="PANTHER" id="PTHR44051">
    <property type="entry name" value="GLUTATHIONE S-TRANSFERASE-RELATED"/>
    <property type="match status" value="1"/>
</dbReference>
<dbReference type="SFLD" id="SFLDG01150">
    <property type="entry name" value="Main.1:_Beta-like"/>
    <property type="match status" value="1"/>
</dbReference>
<evidence type="ECO:0000259" key="2">
    <source>
        <dbReference type="PROSITE" id="PS50404"/>
    </source>
</evidence>
<dbReference type="CDD" id="cd03188">
    <property type="entry name" value="GST_C_Beta"/>
    <property type="match status" value="1"/>
</dbReference>
<evidence type="ECO:0000313" key="4">
    <source>
        <dbReference type="EMBL" id="TDR89063.1"/>
    </source>
</evidence>
<reference evidence="4 5" key="1">
    <citation type="submission" date="2019-03" db="EMBL/GenBank/DDBJ databases">
        <title>Genomic Encyclopedia of Type Strains, Phase IV (KMG-IV): sequencing the most valuable type-strain genomes for metagenomic binning, comparative biology and taxonomic classification.</title>
        <authorList>
            <person name="Goeker M."/>
        </authorList>
    </citation>
    <scope>NUCLEOTIDE SEQUENCE [LARGE SCALE GENOMIC DNA]</scope>
    <source>
        <strain evidence="4 5">DSM 25903</strain>
    </source>
</reference>
<keyword evidence="5" id="KW-1185">Reference proteome</keyword>
<sequence length="216" mass="23901">MTLTLFYSPGACSLASHIAIEETGLPFEARRVDFSTTEQRSPDYLKINPKGRVPALADGGFVVTENPAILRYLARKAPEAGLWPDDARSEAVCAEWLAWCSSGLHVAYAHTRRPERYATGEEAIANVVAKGREATRDVWQQVERKLAASSSPWLAGDRYSVADPYLFVMWNWGRGAHLGYDMPGDFPAWTRHALTMGERPAVRRALEREGIALPGA</sequence>
<comment type="caution">
    <text evidence="4">The sequence shown here is derived from an EMBL/GenBank/DDBJ whole genome shotgun (WGS) entry which is preliminary data.</text>
</comment>
<dbReference type="Pfam" id="PF02798">
    <property type="entry name" value="GST_N"/>
    <property type="match status" value="1"/>
</dbReference>
<dbReference type="InterPro" id="IPR010987">
    <property type="entry name" value="Glutathione-S-Trfase_C-like"/>
</dbReference>
<keyword evidence="4" id="KW-0808">Transferase</keyword>
<evidence type="ECO:0000259" key="3">
    <source>
        <dbReference type="PROSITE" id="PS50405"/>
    </source>
</evidence>
<dbReference type="Gene3D" id="3.40.30.10">
    <property type="entry name" value="Glutaredoxin"/>
    <property type="match status" value="1"/>
</dbReference>
<accession>A0A4R7BUJ5</accession>
<dbReference type="InterPro" id="IPR036282">
    <property type="entry name" value="Glutathione-S-Trfase_C_sf"/>
</dbReference>
<dbReference type="Gene3D" id="1.20.1050.10">
    <property type="match status" value="1"/>
</dbReference>
<dbReference type="CDD" id="cd03057">
    <property type="entry name" value="GST_N_Beta"/>
    <property type="match status" value="1"/>
</dbReference>
<dbReference type="InterPro" id="IPR036249">
    <property type="entry name" value="Thioredoxin-like_sf"/>
</dbReference>
<protein>
    <submittedName>
        <fullName evidence="4">Glutathione S-transferase</fullName>
    </submittedName>
</protein>
<dbReference type="SUPFAM" id="SSF52833">
    <property type="entry name" value="Thioredoxin-like"/>
    <property type="match status" value="1"/>
</dbReference>
<dbReference type="SFLD" id="SFLDG00358">
    <property type="entry name" value="Main_(cytGST)"/>
    <property type="match status" value="1"/>
</dbReference>
<organism evidence="4 5">
    <name type="scientific">Enterovirga rhinocerotis</name>
    <dbReference type="NCBI Taxonomy" id="1339210"/>
    <lineage>
        <taxon>Bacteria</taxon>
        <taxon>Pseudomonadati</taxon>
        <taxon>Pseudomonadota</taxon>
        <taxon>Alphaproteobacteria</taxon>
        <taxon>Hyphomicrobiales</taxon>
        <taxon>Methylobacteriaceae</taxon>
        <taxon>Enterovirga</taxon>
    </lineage>
</organism>
<dbReference type="SFLD" id="SFLDS00019">
    <property type="entry name" value="Glutathione_Transferase_(cytos"/>
    <property type="match status" value="1"/>
</dbReference>
<evidence type="ECO:0000256" key="1">
    <source>
        <dbReference type="RuleBase" id="RU003494"/>
    </source>
</evidence>
<dbReference type="RefSeq" id="WP_133772479.1">
    <property type="nucleotide sequence ID" value="NZ_SNZR01000014.1"/>
</dbReference>